<dbReference type="AlphaFoldDB" id="A0A2C5XJE3"/>
<evidence type="ECO:0000313" key="3">
    <source>
        <dbReference type="Proteomes" id="UP000222788"/>
    </source>
</evidence>
<name>A0A2C5XJE3_9PEZI</name>
<sequence>MRLWDHSTSFDQAGIPLNVKYMQVQDLGQAECKPLNWKVDHANKPMHSLSTCTSPTSKSNARRERTTDEKTAV</sequence>
<feature type="region of interest" description="Disordered" evidence="1">
    <location>
        <begin position="45"/>
        <end position="73"/>
    </location>
</feature>
<gene>
    <name evidence="2" type="ORF">CFIMG_000292RA</name>
</gene>
<evidence type="ECO:0000256" key="1">
    <source>
        <dbReference type="SAM" id="MobiDB-lite"/>
    </source>
</evidence>
<reference evidence="2 3" key="2">
    <citation type="journal article" date="2013" name="IMA Fungus">
        <title>IMA Genome-F 1: Ceratocystis fimbriata: Draft nuclear genome sequence for the plant pathogen, Ceratocystis fimbriata.</title>
        <authorList>
            <person name="Wilken P.M."/>
            <person name="Steenkamp E.T."/>
            <person name="Wingfield M.J."/>
            <person name="de Beer Z.W."/>
            <person name="Wingfield B.D."/>
        </authorList>
    </citation>
    <scope>NUCLEOTIDE SEQUENCE [LARGE SCALE GENOMIC DNA]</scope>
    <source>
        <strain evidence="2 3">CBS 114723</strain>
    </source>
</reference>
<dbReference type="EMBL" id="APWK03000008">
    <property type="protein sequence ID" value="PHH55792.1"/>
    <property type="molecule type" value="Genomic_DNA"/>
</dbReference>
<organism evidence="2 3">
    <name type="scientific">Ceratocystis fimbriata CBS 114723</name>
    <dbReference type="NCBI Taxonomy" id="1035309"/>
    <lineage>
        <taxon>Eukaryota</taxon>
        <taxon>Fungi</taxon>
        <taxon>Dikarya</taxon>
        <taxon>Ascomycota</taxon>
        <taxon>Pezizomycotina</taxon>
        <taxon>Sordariomycetes</taxon>
        <taxon>Hypocreomycetidae</taxon>
        <taxon>Microascales</taxon>
        <taxon>Ceratocystidaceae</taxon>
        <taxon>Ceratocystis</taxon>
    </lineage>
</organism>
<feature type="compositionally biased region" description="Basic and acidic residues" evidence="1">
    <location>
        <begin position="61"/>
        <end position="73"/>
    </location>
</feature>
<dbReference type="Proteomes" id="UP000222788">
    <property type="component" value="Unassembled WGS sequence"/>
</dbReference>
<comment type="caution">
    <text evidence="2">The sequence shown here is derived from an EMBL/GenBank/DDBJ whole genome shotgun (WGS) entry which is preliminary data.</text>
</comment>
<evidence type="ECO:0000313" key="2">
    <source>
        <dbReference type="EMBL" id="PHH55792.1"/>
    </source>
</evidence>
<accession>A0A2C5XJE3</accession>
<reference evidence="2 3" key="1">
    <citation type="journal article" date="2013" name="Fungal Biol.">
        <title>Analysis of microsatellite markers in the genome of the plant pathogen Ceratocystis fimbriata.</title>
        <authorList>
            <person name="Simpson M.C."/>
            <person name="Wilken P.M."/>
            <person name="Coetzee M.P."/>
            <person name="Wingfield M.J."/>
            <person name="Wingfield B.D."/>
        </authorList>
    </citation>
    <scope>NUCLEOTIDE SEQUENCE [LARGE SCALE GENOMIC DNA]</scope>
    <source>
        <strain evidence="2 3">CBS 114723</strain>
    </source>
</reference>
<feature type="compositionally biased region" description="Polar residues" evidence="1">
    <location>
        <begin position="48"/>
        <end position="59"/>
    </location>
</feature>
<proteinExistence type="predicted"/>
<protein>
    <submittedName>
        <fullName evidence="2">Uncharacterized protein</fullName>
    </submittedName>
</protein>
<keyword evidence="3" id="KW-1185">Reference proteome</keyword>